<feature type="compositionally biased region" description="Polar residues" evidence="1">
    <location>
        <begin position="1"/>
        <end position="23"/>
    </location>
</feature>
<evidence type="ECO:0000313" key="3">
    <source>
        <dbReference type="EMBL" id="KAF0733072.1"/>
    </source>
</evidence>
<feature type="transmembrane region" description="Helical" evidence="2">
    <location>
        <begin position="225"/>
        <end position="246"/>
    </location>
</feature>
<evidence type="ECO:0000313" key="4">
    <source>
        <dbReference type="Proteomes" id="UP000481153"/>
    </source>
</evidence>
<accession>A0A6G0WZM2</accession>
<dbReference type="InterPro" id="IPR010640">
    <property type="entry name" value="Low_temperature_requirement_A"/>
</dbReference>
<organism evidence="3 4">
    <name type="scientific">Aphanomyces euteiches</name>
    <dbReference type="NCBI Taxonomy" id="100861"/>
    <lineage>
        <taxon>Eukaryota</taxon>
        <taxon>Sar</taxon>
        <taxon>Stramenopiles</taxon>
        <taxon>Oomycota</taxon>
        <taxon>Saprolegniomycetes</taxon>
        <taxon>Saprolegniales</taxon>
        <taxon>Verrucalvaceae</taxon>
        <taxon>Aphanomyces</taxon>
    </lineage>
</organism>
<keyword evidence="2" id="KW-0812">Transmembrane</keyword>
<feature type="transmembrane region" description="Helical" evidence="2">
    <location>
        <begin position="439"/>
        <end position="459"/>
    </location>
</feature>
<feature type="region of interest" description="Disordered" evidence="1">
    <location>
        <begin position="1"/>
        <end position="37"/>
    </location>
</feature>
<feature type="transmembrane region" description="Helical" evidence="2">
    <location>
        <begin position="172"/>
        <end position="189"/>
    </location>
</feature>
<proteinExistence type="predicted"/>
<dbReference type="PANTHER" id="PTHR36840:SF1">
    <property type="entry name" value="BLL5714 PROTEIN"/>
    <property type="match status" value="1"/>
</dbReference>
<reference evidence="3 4" key="1">
    <citation type="submission" date="2019-07" db="EMBL/GenBank/DDBJ databases">
        <title>Genomics analysis of Aphanomyces spp. identifies a new class of oomycete effector associated with host adaptation.</title>
        <authorList>
            <person name="Gaulin E."/>
        </authorList>
    </citation>
    <scope>NUCLEOTIDE SEQUENCE [LARGE SCALE GENOMIC DNA]</scope>
    <source>
        <strain evidence="3 4">ATCC 201684</strain>
    </source>
</reference>
<keyword evidence="4" id="KW-1185">Reference proteome</keyword>
<feature type="transmembrane region" description="Helical" evidence="2">
    <location>
        <begin position="340"/>
        <end position="362"/>
    </location>
</feature>
<dbReference type="AlphaFoldDB" id="A0A6G0WZM2"/>
<feature type="transmembrane region" description="Helical" evidence="2">
    <location>
        <begin position="414"/>
        <end position="433"/>
    </location>
</feature>
<dbReference type="Pfam" id="PF06772">
    <property type="entry name" value="LtrA"/>
    <property type="match status" value="1"/>
</dbReference>
<feature type="transmembrane region" description="Helical" evidence="2">
    <location>
        <begin position="267"/>
        <end position="286"/>
    </location>
</feature>
<evidence type="ECO:0000256" key="2">
    <source>
        <dbReference type="SAM" id="Phobius"/>
    </source>
</evidence>
<protein>
    <submittedName>
        <fullName evidence="3">Uncharacterized protein</fullName>
    </submittedName>
</protein>
<keyword evidence="2" id="KW-0472">Membrane</keyword>
<keyword evidence="2" id="KW-1133">Transmembrane helix</keyword>
<feature type="transmembrane region" description="Helical" evidence="2">
    <location>
        <begin position="114"/>
        <end position="133"/>
    </location>
</feature>
<feature type="transmembrane region" description="Helical" evidence="2">
    <location>
        <begin position="201"/>
        <end position="219"/>
    </location>
</feature>
<dbReference type="EMBL" id="VJMJ01000126">
    <property type="protein sequence ID" value="KAF0733072.1"/>
    <property type="molecule type" value="Genomic_DNA"/>
</dbReference>
<comment type="caution">
    <text evidence="3">The sequence shown here is derived from an EMBL/GenBank/DDBJ whole genome shotgun (WGS) entry which is preliminary data.</text>
</comment>
<dbReference type="Proteomes" id="UP000481153">
    <property type="component" value="Unassembled WGS sequence"/>
</dbReference>
<gene>
    <name evidence="3" type="ORF">Ae201684_009894</name>
</gene>
<dbReference type="VEuPathDB" id="FungiDB:AeMF1_011817"/>
<sequence length="470" mass="52598">MPASSYTINVKPQTEPTPTSMQSSKREGSFNAENKPRRSSSVRVLPVLEDEDALHWLGGRVTIYAPMVMRNPKEEHRVSSALEKLFDLTLVVALSAVSKQFATNIQYGTADMVHQTLVFIISFFTTWNTWFPYVWFATTYDTDDILFRLGTFGEMIGILMISDGIAHNESEVVVGYIVLRFFHGFFFRFRAAYQDPQRRDVNFKHGMLSTIIMVCWYFQQTYATTFLSQVLGFGALAFCDLAYPYVSQRTTHPSKRTKYHAHHVSERYSEFTIIVFGESILSLSHATVLKSTTFNMEALSTCIASMSLLFMLWWIYFLVPFGQILHDKPSLTYTVAYGHFFIHAPLAAFASGIYIVALGTQAGGTSHEEENRHGSTETVDGAISISTAAFVIAISVSIFLMSIPLILSLPSKVVVRNLIASIAMCIVATLAPGHVSASALMWLFCSPVLIVLLIILLSYRKKKSPIAVND</sequence>
<feature type="transmembrane region" description="Helical" evidence="2">
    <location>
        <begin position="298"/>
        <end position="319"/>
    </location>
</feature>
<feature type="transmembrane region" description="Helical" evidence="2">
    <location>
        <begin position="382"/>
        <end position="407"/>
    </location>
</feature>
<name>A0A6G0WZM2_9STRA</name>
<dbReference type="PANTHER" id="PTHR36840">
    <property type="entry name" value="BLL5714 PROTEIN"/>
    <property type="match status" value="1"/>
</dbReference>
<evidence type="ECO:0000256" key="1">
    <source>
        <dbReference type="SAM" id="MobiDB-lite"/>
    </source>
</evidence>